<dbReference type="Pfam" id="PF01546">
    <property type="entry name" value="Peptidase_M20"/>
    <property type="match status" value="1"/>
</dbReference>
<comment type="similarity">
    <text evidence="2">Belongs to the peptidase M20A family.</text>
</comment>
<dbReference type="InterPro" id="IPR011650">
    <property type="entry name" value="Peptidase_M20_dimer"/>
</dbReference>
<dbReference type="RefSeq" id="XP_016596846.1">
    <property type="nucleotide sequence ID" value="XM_016741141.1"/>
</dbReference>
<dbReference type="SUPFAM" id="SSF53187">
    <property type="entry name" value="Zn-dependent exopeptidases"/>
    <property type="match status" value="1"/>
</dbReference>
<dbReference type="SUPFAM" id="SSF55031">
    <property type="entry name" value="Bacterial exopeptidase dimerisation domain"/>
    <property type="match status" value="1"/>
</dbReference>
<dbReference type="Proteomes" id="UP000030143">
    <property type="component" value="Unassembled WGS sequence"/>
</dbReference>
<dbReference type="InterPro" id="IPR001261">
    <property type="entry name" value="ArgE/DapE_CS"/>
</dbReference>
<evidence type="ECO:0000313" key="7">
    <source>
        <dbReference type="EMBL" id="KGO54378.1"/>
    </source>
</evidence>
<dbReference type="Gene3D" id="3.40.630.10">
    <property type="entry name" value="Zn peptidases"/>
    <property type="match status" value="1"/>
</dbReference>
<dbReference type="STRING" id="27334.A0A0A2JI66"/>
<name>A0A0A2JI66_PENEN</name>
<dbReference type="GeneID" id="27676560"/>
<dbReference type="PANTHER" id="PTHR43808:SF32">
    <property type="entry name" value="ARGE_DAPE-RELATED DEACYLASE"/>
    <property type="match status" value="1"/>
</dbReference>
<keyword evidence="3" id="KW-0479">Metal-binding</keyword>
<dbReference type="InterPro" id="IPR050072">
    <property type="entry name" value="Peptidase_M20A"/>
</dbReference>
<proteinExistence type="inferred from homology"/>
<dbReference type="AlphaFoldDB" id="A0A0A2JI66"/>
<dbReference type="InterPro" id="IPR036264">
    <property type="entry name" value="Bact_exopeptidase_dim_dom"/>
</dbReference>
<keyword evidence="4" id="KW-0378">Hydrolase</keyword>
<comment type="cofactor">
    <cofactor evidence="1">
        <name>Zn(2+)</name>
        <dbReference type="ChEBI" id="CHEBI:29105"/>
    </cofactor>
</comment>
<reference evidence="7 8" key="1">
    <citation type="journal article" date="2015" name="Mol. Plant Microbe Interact.">
        <title>Genome, transcriptome, and functional analyses of Penicillium expansum provide new insights into secondary metabolism and pathogenicity.</title>
        <authorList>
            <person name="Ballester A.R."/>
            <person name="Marcet-Houben M."/>
            <person name="Levin E."/>
            <person name="Sela N."/>
            <person name="Selma-Lazaro C."/>
            <person name="Carmona L."/>
            <person name="Wisniewski M."/>
            <person name="Droby S."/>
            <person name="Gonzalez-Candelas L."/>
            <person name="Gabaldon T."/>
        </authorList>
    </citation>
    <scope>NUCLEOTIDE SEQUENCE [LARGE SCALE GENOMIC DNA]</scope>
    <source>
        <strain evidence="7 8">MD-8</strain>
    </source>
</reference>
<evidence type="ECO:0000256" key="1">
    <source>
        <dbReference type="ARBA" id="ARBA00001947"/>
    </source>
</evidence>
<dbReference type="InterPro" id="IPR002933">
    <property type="entry name" value="Peptidase_M20"/>
</dbReference>
<evidence type="ECO:0000259" key="6">
    <source>
        <dbReference type="Pfam" id="PF07687"/>
    </source>
</evidence>
<dbReference type="EMBL" id="JQFZ01000229">
    <property type="protein sequence ID" value="KGO54378.1"/>
    <property type="molecule type" value="Genomic_DNA"/>
</dbReference>
<dbReference type="PROSITE" id="PS00759">
    <property type="entry name" value="ARGE_DAPE_CPG2_2"/>
    <property type="match status" value="1"/>
</dbReference>
<gene>
    <name evidence="7" type="ORF">PEX2_038660</name>
</gene>
<dbReference type="GO" id="GO:0046872">
    <property type="term" value="F:metal ion binding"/>
    <property type="evidence" value="ECO:0007669"/>
    <property type="project" value="UniProtKB-KW"/>
</dbReference>
<evidence type="ECO:0000256" key="2">
    <source>
        <dbReference type="ARBA" id="ARBA00006247"/>
    </source>
</evidence>
<evidence type="ECO:0000256" key="3">
    <source>
        <dbReference type="ARBA" id="ARBA00022723"/>
    </source>
</evidence>
<keyword evidence="8" id="KW-1185">Reference proteome</keyword>
<keyword evidence="5" id="KW-0862">Zinc</keyword>
<evidence type="ECO:0000256" key="5">
    <source>
        <dbReference type="ARBA" id="ARBA00022833"/>
    </source>
</evidence>
<feature type="domain" description="Peptidase M20 dimerisation" evidence="6">
    <location>
        <begin position="191"/>
        <end position="318"/>
    </location>
</feature>
<comment type="caution">
    <text evidence="7">The sequence shown here is derived from an EMBL/GenBank/DDBJ whole genome shotgun (WGS) entry which is preliminary data.</text>
</comment>
<dbReference type="Gene3D" id="3.30.70.360">
    <property type="match status" value="1"/>
</dbReference>
<organism evidence="7 8">
    <name type="scientific">Penicillium expansum</name>
    <name type="common">Blue mold rot fungus</name>
    <dbReference type="NCBI Taxonomy" id="27334"/>
    <lineage>
        <taxon>Eukaryota</taxon>
        <taxon>Fungi</taxon>
        <taxon>Dikarya</taxon>
        <taxon>Ascomycota</taxon>
        <taxon>Pezizomycotina</taxon>
        <taxon>Eurotiomycetes</taxon>
        <taxon>Eurotiomycetidae</taxon>
        <taxon>Eurotiales</taxon>
        <taxon>Aspergillaceae</taxon>
        <taxon>Penicillium</taxon>
    </lineage>
</organism>
<accession>A0A0A2JI66</accession>
<evidence type="ECO:0000256" key="4">
    <source>
        <dbReference type="ARBA" id="ARBA00022801"/>
    </source>
</evidence>
<protein>
    <recommendedName>
        <fullName evidence="6">Peptidase M20 dimerisation domain-containing protein</fullName>
    </recommendedName>
</protein>
<dbReference type="PANTHER" id="PTHR43808">
    <property type="entry name" value="ACETYLORNITHINE DEACETYLASE"/>
    <property type="match status" value="1"/>
</dbReference>
<sequence length="421" mass="46267">MEHITQKVDEWIIRDKEAITRLVSAFVQCQTPSPPGDTREAMILVEKFLSARDLFSKRVTAEESMPNILSTIPMATEGRHLMLSGHLDVLPAGDEPGWHDDPWSGKIADGRVWGRGTSDMKAGVTVILFAYYYLFELRQYLSGRLSLALASDEETGMGRGTGHMFTQIPSEMEADCVLSPEPSGTEAIAFSSKGYLQFNVSIATRGAISGYPNHSPSAIRIATDIIHDLDELENIPVEVPPSIKVLLEDAQYRAWYDGMYGEGSAAVISLISVNVGTIAGGNSPSVISPDCFFEVTVVIPTGMDPEVVFKKAQAIVGRYPEACIELEGADTGDISTTDHEMPVILQNIVTQLGWPKPKLTPDIAISDLRYWRYRGIPGFWYGPNGDNVSAANEYVDIEQVLHLVRTYVLASAQYLQKHNPS</sequence>
<dbReference type="Pfam" id="PF07687">
    <property type="entry name" value="M20_dimer"/>
    <property type="match status" value="1"/>
</dbReference>
<dbReference type="HOGENOM" id="CLU_021802_2_3_1"/>
<dbReference type="GO" id="GO:0016787">
    <property type="term" value="F:hydrolase activity"/>
    <property type="evidence" value="ECO:0007669"/>
    <property type="project" value="UniProtKB-KW"/>
</dbReference>
<evidence type="ECO:0000313" key="8">
    <source>
        <dbReference type="Proteomes" id="UP000030143"/>
    </source>
</evidence>